<dbReference type="GO" id="GO:0006207">
    <property type="term" value="P:'de novo' pyrimidine nucleobase biosynthetic process"/>
    <property type="evidence" value="ECO:0007669"/>
    <property type="project" value="InterPro"/>
</dbReference>
<feature type="domain" description="Dihydroorotate dehydrogenase catalytic" evidence="6">
    <location>
        <begin position="4"/>
        <end position="116"/>
    </location>
</feature>
<evidence type="ECO:0000256" key="1">
    <source>
        <dbReference type="ARBA" id="ARBA00001917"/>
    </source>
</evidence>
<dbReference type="PANTHER" id="PTHR48109">
    <property type="entry name" value="DIHYDROOROTATE DEHYDROGENASE (QUINONE), MITOCHONDRIAL-RELATED"/>
    <property type="match status" value="1"/>
</dbReference>
<keyword evidence="8" id="KW-1185">Reference proteome</keyword>
<gene>
    <name evidence="7" type="ORF">PXEA_LOCUS2100</name>
</gene>
<evidence type="ECO:0000313" key="8">
    <source>
        <dbReference type="Proteomes" id="UP000784294"/>
    </source>
</evidence>
<protein>
    <recommendedName>
        <fullName evidence="6">Dihydroorotate dehydrogenase catalytic domain-containing protein</fullName>
    </recommendedName>
</protein>
<comment type="pathway">
    <text evidence="2">Pyrimidine metabolism; UMP biosynthesis via de novo pathway.</text>
</comment>
<keyword evidence="3" id="KW-0285">Flavoprotein</keyword>
<accession>A0A3S5CHG4</accession>
<dbReference type="AlphaFoldDB" id="A0A3S5CHG4"/>
<dbReference type="UniPathway" id="UPA00070"/>
<dbReference type="GO" id="GO:0004152">
    <property type="term" value="F:dihydroorotate dehydrogenase activity"/>
    <property type="evidence" value="ECO:0007669"/>
    <property type="project" value="TreeGrafter"/>
</dbReference>
<keyword evidence="4" id="KW-0288">FMN</keyword>
<organism evidence="7 8">
    <name type="scientific">Protopolystoma xenopodis</name>
    <dbReference type="NCBI Taxonomy" id="117903"/>
    <lineage>
        <taxon>Eukaryota</taxon>
        <taxon>Metazoa</taxon>
        <taxon>Spiralia</taxon>
        <taxon>Lophotrochozoa</taxon>
        <taxon>Platyhelminthes</taxon>
        <taxon>Monogenea</taxon>
        <taxon>Polyopisthocotylea</taxon>
        <taxon>Polystomatidea</taxon>
        <taxon>Polystomatidae</taxon>
        <taxon>Protopolystoma</taxon>
    </lineage>
</organism>
<comment type="cofactor">
    <cofactor evidence="1">
        <name>FMN</name>
        <dbReference type="ChEBI" id="CHEBI:58210"/>
    </cofactor>
</comment>
<comment type="caution">
    <text evidence="7">The sequence shown here is derived from an EMBL/GenBank/DDBJ whole genome shotgun (WGS) entry which is preliminary data.</text>
</comment>
<proteinExistence type="predicted"/>
<dbReference type="InterPro" id="IPR001295">
    <property type="entry name" value="Dihydroorotate_DH_CS"/>
</dbReference>
<reference evidence="7" key="1">
    <citation type="submission" date="2018-11" db="EMBL/GenBank/DDBJ databases">
        <authorList>
            <consortium name="Pathogen Informatics"/>
        </authorList>
    </citation>
    <scope>NUCLEOTIDE SEQUENCE</scope>
</reference>
<dbReference type="InterPro" id="IPR005720">
    <property type="entry name" value="Dihydroorotate_DH_cat"/>
</dbReference>
<dbReference type="Pfam" id="PF01180">
    <property type="entry name" value="DHO_dh"/>
    <property type="match status" value="1"/>
</dbReference>
<dbReference type="EMBL" id="CAAALY010004450">
    <property type="protein sequence ID" value="VEL08660.1"/>
    <property type="molecule type" value="Genomic_DNA"/>
</dbReference>
<dbReference type="Gene3D" id="3.20.20.70">
    <property type="entry name" value="Aldolase class I"/>
    <property type="match status" value="1"/>
</dbReference>
<dbReference type="InterPro" id="IPR050074">
    <property type="entry name" value="DHO_dehydrogenase"/>
</dbReference>
<dbReference type="GO" id="GO:0044205">
    <property type="term" value="P:'de novo' UMP biosynthetic process"/>
    <property type="evidence" value="ECO:0007669"/>
    <property type="project" value="UniProtKB-UniPathway"/>
</dbReference>
<evidence type="ECO:0000256" key="4">
    <source>
        <dbReference type="ARBA" id="ARBA00022643"/>
    </source>
</evidence>
<evidence type="ECO:0000256" key="2">
    <source>
        <dbReference type="ARBA" id="ARBA00004725"/>
    </source>
</evidence>
<dbReference type="InterPro" id="IPR013785">
    <property type="entry name" value="Aldolase_TIM"/>
</dbReference>
<sequence length="117" mass="11818">MANTRVDGLIVSNTALVSQEVAEVCGATAGLVPTVGTVYGGISGPPLRAPSTACLARLHQLTQASRLPLIGVGGVDSGEAAAEKLAAGASLVQLYTGIAYHGLPLARKVVRELAEQI</sequence>
<dbReference type="PROSITE" id="PS00912">
    <property type="entry name" value="DHODEHASE_2"/>
    <property type="match status" value="1"/>
</dbReference>
<evidence type="ECO:0000313" key="7">
    <source>
        <dbReference type="EMBL" id="VEL08660.1"/>
    </source>
</evidence>
<dbReference type="PANTHER" id="PTHR48109:SF4">
    <property type="entry name" value="DIHYDROOROTATE DEHYDROGENASE (QUINONE), MITOCHONDRIAL"/>
    <property type="match status" value="1"/>
</dbReference>
<dbReference type="GO" id="GO:0005743">
    <property type="term" value="C:mitochondrial inner membrane"/>
    <property type="evidence" value="ECO:0007669"/>
    <property type="project" value="TreeGrafter"/>
</dbReference>
<dbReference type="Proteomes" id="UP000784294">
    <property type="component" value="Unassembled WGS sequence"/>
</dbReference>
<evidence type="ECO:0000256" key="5">
    <source>
        <dbReference type="ARBA" id="ARBA00023002"/>
    </source>
</evidence>
<evidence type="ECO:0000256" key="3">
    <source>
        <dbReference type="ARBA" id="ARBA00022630"/>
    </source>
</evidence>
<dbReference type="OrthoDB" id="14784at2759"/>
<keyword evidence="5" id="KW-0560">Oxidoreductase</keyword>
<dbReference type="SUPFAM" id="SSF51395">
    <property type="entry name" value="FMN-linked oxidoreductases"/>
    <property type="match status" value="1"/>
</dbReference>
<name>A0A3S5CHG4_9PLAT</name>
<evidence type="ECO:0000259" key="6">
    <source>
        <dbReference type="Pfam" id="PF01180"/>
    </source>
</evidence>